<comment type="caution">
    <text evidence="2">The sequence shown here is derived from an EMBL/GenBank/DDBJ whole genome shotgun (WGS) entry which is preliminary data.</text>
</comment>
<evidence type="ECO:0000256" key="1">
    <source>
        <dbReference type="SAM" id="Phobius"/>
    </source>
</evidence>
<keyword evidence="1" id="KW-0812">Transmembrane</keyword>
<keyword evidence="1" id="KW-0472">Membrane</keyword>
<gene>
    <name evidence="2" type="ORF">A2480_02520</name>
</gene>
<name>A0A1F7WFE1_9BACT</name>
<evidence type="ECO:0000313" key="2">
    <source>
        <dbReference type="EMBL" id="OGM01541.1"/>
    </source>
</evidence>
<protein>
    <submittedName>
        <fullName evidence="2">Uncharacterized protein</fullName>
    </submittedName>
</protein>
<dbReference type="EMBL" id="MGFG01000005">
    <property type="protein sequence ID" value="OGM01541.1"/>
    <property type="molecule type" value="Genomic_DNA"/>
</dbReference>
<feature type="transmembrane region" description="Helical" evidence="1">
    <location>
        <begin position="30"/>
        <end position="50"/>
    </location>
</feature>
<keyword evidence="1" id="KW-1133">Transmembrane helix</keyword>
<dbReference type="STRING" id="1802424.A2480_02520"/>
<accession>A0A1F7WFE1</accession>
<reference evidence="2 3" key="1">
    <citation type="journal article" date="2016" name="Nat. Commun.">
        <title>Thousands of microbial genomes shed light on interconnected biogeochemical processes in an aquifer system.</title>
        <authorList>
            <person name="Anantharaman K."/>
            <person name="Brown C.T."/>
            <person name="Hug L.A."/>
            <person name="Sharon I."/>
            <person name="Castelle C.J."/>
            <person name="Probst A.J."/>
            <person name="Thomas B.C."/>
            <person name="Singh A."/>
            <person name="Wilkins M.J."/>
            <person name="Karaoz U."/>
            <person name="Brodie E.L."/>
            <person name="Williams K.H."/>
            <person name="Hubbard S.S."/>
            <person name="Banfield J.F."/>
        </authorList>
    </citation>
    <scope>NUCLEOTIDE SEQUENCE [LARGE SCALE GENOMIC DNA]</scope>
</reference>
<proteinExistence type="predicted"/>
<dbReference type="Proteomes" id="UP000176988">
    <property type="component" value="Unassembled WGS sequence"/>
</dbReference>
<dbReference type="AlphaFoldDB" id="A0A1F7WFE1"/>
<sequence length="131" mass="14093">MAFLLVVGVTGGGGVATTAGDEISFTTGVITAFLVVAFFVANFLEVAFLVTDFFATAFFIIGFLPATLSLFFPLEDFSITFSLSETSPAASSRFDGLFGVEFFFCGIDRARCVSFELVCNYSPSYGLIKYL</sequence>
<feature type="transmembrane region" description="Helical" evidence="1">
    <location>
        <begin position="57"/>
        <end position="74"/>
    </location>
</feature>
<organism evidence="2 3">
    <name type="scientific">Candidatus Uhrbacteria bacterium RIFOXYC2_FULL_47_19</name>
    <dbReference type="NCBI Taxonomy" id="1802424"/>
    <lineage>
        <taxon>Bacteria</taxon>
        <taxon>Candidatus Uhriibacteriota</taxon>
    </lineage>
</organism>
<evidence type="ECO:0000313" key="3">
    <source>
        <dbReference type="Proteomes" id="UP000176988"/>
    </source>
</evidence>